<keyword evidence="5 7" id="KW-0472">Membrane</keyword>
<evidence type="ECO:0000256" key="1">
    <source>
        <dbReference type="ARBA" id="ARBA00004141"/>
    </source>
</evidence>
<feature type="transmembrane region" description="Helical" evidence="7">
    <location>
        <begin position="200"/>
        <end position="228"/>
    </location>
</feature>
<dbReference type="Pfam" id="PF02683">
    <property type="entry name" value="DsbD_TM"/>
    <property type="match status" value="1"/>
</dbReference>
<evidence type="ECO:0000256" key="3">
    <source>
        <dbReference type="ARBA" id="ARBA00022692"/>
    </source>
</evidence>
<evidence type="ECO:0000256" key="7">
    <source>
        <dbReference type="SAM" id="Phobius"/>
    </source>
</evidence>
<feature type="transmembrane region" description="Helical" evidence="7">
    <location>
        <begin position="124"/>
        <end position="148"/>
    </location>
</feature>
<comment type="subcellular location">
    <subcellularLocation>
        <location evidence="1">Membrane</location>
        <topology evidence="1">Multi-pass membrane protein</topology>
    </subcellularLocation>
</comment>
<dbReference type="EMBL" id="MLJW01001867">
    <property type="protein sequence ID" value="OIQ76443.1"/>
    <property type="molecule type" value="Genomic_DNA"/>
</dbReference>
<proteinExistence type="inferred from homology"/>
<comment type="similarity">
    <text evidence="2">Belongs to the DsbD family.</text>
</comment>
<evidence type="ECO:0000256" key="2">
    <source>
        <dbReference type="ARBA" id="ARBA00006143"/>
    </source>
</evidence>
<dbReference type="GO" id="GO:0017004">
    <property type="term" value="P:cytochrome complex assembly"/>
    <property type="evidence" value="ECO:0007669"/>
    <property type="project" value="InterPro"/>
</dbReference>
<sequence>MSVDVGFLAAFLGGALALLSPCGALLLPSFFASTVGTGGRLLLHGAVFYLGLTLTLVPVGLGASLVGAVFVGQRGLLITVAGWLIIAFGLMQILGLGFDMQRLVPGARRVAADASRRRGFPRSLLLGAVSGFAGFCAGPILGAVLSLAATRGSVLAAGVMLAVYGAGMVAPLILLAGTWSRLGAAGRSRLRGRGFTVGRFHLHTTSMATGAMLVTVGIVFLTTNGLVALPELVPSRVLFDLQVRVETLGAAVPDAVFVGAAALVALAAWFTVTRRPRPTPPSADPAANQVRTPVRRLP</sequence>
<dbReference type="AlphaFoldDB" id="A0A1J5QG01"/>
<evidence type="ECO:0000256" key="4">
    <source>
        <dbReference type="ARBA" id="ARBA00022989"/>
    </source>
</evidence>
<dbReference type="PANTHER" id="PTHR31272">
    <property type="entry name" value="CYTOCHROME C-TYPE BIOGENESIS PROTEIN HI_1454-RELATED"/>
    <property type="match status" value="1"/>
</dbReference>
<evidence type="ECO:0000259" key="8">
    <source>
        <dbReference type="Pfam" id="PF02683"/>
    </source>
</evidence>
<evidence type="ECO:0000256" key="6">
    <source>
        <dbReference type="SAM" id="MobiDB-lite"/>
    </source>
</evidence>
<dbReference type="InterPro" id="IPR003834">
    <property type="entry name" value="Cyt_c_assmbl_TM_dom"/>
</dbReference>
<keyword evidence="4 7" id="KW-1133">Transmembrane helix</keyword>
<feature type="domain" description="Cytochrome C biogenesis protein transmembrane" evidence="8">
    <location>
        <begin position="8"/>
        <end position="179"/>
    </location>
</feature>
<comment type="caution">
    <text evidence="9">The sequence shown here is derived from an EMBL/GenBank/DDBJ whole genome shotgun (WGS) entry which is preliminary data.</text>
</comment>
<accession>A0A1J5QG01</accession>
<evidence type="ECO:0000313" key="9">
    <source>
        <dbReference type="EMBL" id="OIQ76443.1"/>
    </source>
</evidence>
<reference evidence="9" key="1">
    <citation type="submission" date="2016-10" db="EMBL/GenBank/DDBJ databases">
        <title>Sequence of Gallionella enrichment culture.</title>
        <authorList>
            <person name="Poehlein A."/>
            <person name="Muehling M."/>
            <person name="Daniel R."/>
        </authorList>
    </citation>
    <scope>NUCLEOTIDE SEQUENCE</scope>
</reference>
<feature type="transmembrane region" description="Helical" evidence="7">
    <location>
        <begin position="47"/>
        <end position="70"/>
    </location>
</feature>
<protein>
    <submittedName>
        <fullName evidence="9">Cytochrome C biogenesis protein transmembrane region</fullName>
    </submittedName>
</protein>
<feature type="transmembrane region" description="Helical" evidence="7">
    <location>
        <begin position="76"/>
        <end position="98"/>
    </location>
</feature>
<gene>
    <name evidence="9" type="ORF">GALL_418750</name>
</gene>
<organism evidence="9">
    <name type="scientific">mine drainage metagenome</name>
    <dbReference type="NCBI Taxonomy" id="410659"/>
    <lineage>
        <taxon>unclassified sequences</taxon>
        <taxon>metagenomes</taxon>
        <taxon>ecological metagenomes</taxon>
    </lineage>
</organism>
<feature type="transmembrane region" description="Helical" evidence="7">
    <location>
        <begin position="154"/>
        <end position="179"/>
    </location>
</feature>
<keyword evidence="3 7" id="KW-0812">Transmembrane</keyword>
<dbReference type="PANTHER" id="PTHR31272:SF4">
    <property type="entry name" value="CYTOCHROME C-TYPE BIOGENESIS PROTEIN HI_1454-RELATED"/>
    <property type="match status" value="1"/>
</dbReference>
<feature type="region of interest" description="Disordered" evidence="6">
    <location>
        <begin position="277"/>
        <end position="298"/>
    </location>
</feature>
<feature type="transmembrane region" description="Helical" evidence="7">
    <location>
        <begin position="248"/>
        <end position="272"/>
    </location>
</feature>
<name>A0A1J5QG01_9ZZZZ</name>
<dbReference type="GO" id="GO:0016020">
    <property type="term" value="C:membrane"/>
    <property type="evidence" value="ECO:0007669"/>
    <property type="project" value="UniProtKB-SubCell"/>
</dbReference>
<evidence type="ECO:0000256" key="5">
    <source>
        <dbReference type="ARBA" id="ARBA00023136"/>
    </source>
</evidence>
<dbReference type="InterPro" id="IPR051790">
    <property type="entry name" value="Cytochrome_c-biogenesis_DsbD"/>
</dbReference>
<feature type="transmembrane region" description="Helical" evidence="7">
    <location>
        <begin position="6"/>
        <end position="27"/>
    </location>
</feature>